<dbReference type="Gene3D" id="3.30.70.330">
    <property type="match status" value="1"/>
</dbReference>
<reference evidence="14 15" key="1">
    <citation type="journal article" date="2021" name="Sci. Rep.">
        <title>The genome of the diatom Chaetoceros tenuissimus carries an ancient integrated fragment of an extant virus.</title>
        <authorList>
            <person name="Hongo Y."/>
            <person name="Kimura K."/>
            <person name="Takaki Y."/>
            <person name="Yoshida Y."/>
            <person name="Baba S."/>
            <person name="Kobayashi G."/>
            <person name="Nagasaki K."/>
            <person name="Hano T."/>
            <person name="Tomaru Y."/>
        </authorList>
    </citation>
    <scope>NUCLEOTIDE SEQUENCE [LARGE SCALE GENOMIC DNA]</scope>
    <source>
        <strain evidence="14 15">NIES-3715</strain>
    </source>
</reference>
<dbReference type="SMART" id="SM00360">
    <property type="entry name" value="RRM"/>
    <property type="match status" value="1"/>
</dbReference>
<feature type="compositionally biased region" description="Gly residues" evidence="11">
    <location>
        <begin position="847"/>
        <end position="856"/>
    </location>
</feature>
<feature type="domain" description="RING-type" evidence="12">
    <location>
        <begin position="7"/>
        <end position="50"/>
    </location>
</feature>
<dbReference type="SUPFAM" id="SSF57850">
    <property type="entry name" value="RING/U-box"/>
    <property type="match status" value="1"/>
</dbReference>
<dbReference type="InterPro" id="IPR039780">
    <property type="entry name" value="Mot2"/>
</dbReference>
<sequence length="904" mass="93426">MDDNDVCPLCCEELDISDQQFFPCKCGYQVCMWCWHRIKESESGLCPACRTPYGDDPHEFSAVDMEEVVKANKEKAAAEKREKDRLRAQAAAASGNPAAFSVAGMHIGGGSDGDLAVATAGGNRGHLEPPKDRNQLAVMRVIRRNLVYAVGLPPSIATEEILRKPEYFGQYGKISKIVLNRSHTGNGDPRRASASAYVTFAHKEDALACILALDGFYVDGRNIRASYGTSKYCSAFIKNVRCNNPDCTYLHCMGDSEDTFTKQEIQAGYVTSGRDVLARQQQMSAGTNSRRKVGSGGPSGTGKVATNPVFPPPTFEEQSKPSQTNLVPPPPATSSTTQFPPVSSAATVSRAASTSMTGFSAIAAGNAPTPASKMTRSSSVPLSTQATKNEPELTPAEMLSRQQEELRKKHPQNSTNANKKKNATTAAVSAPSNADNTPLPAPTPAPAPAPPSTTAASIVAGVHSTAKPTAPAPHTTLTALTPLKRATSLPEKKESKLSSLGNTSTLTPAQQANFITSASSRENSTKLDTLRSNSSTLQNGNGVGNLTSLKSSKPIGASSIGGSVIGGNSSLTSSNNSFGNRPVSNGLGGLSSLNSNPSSNNNTGGSLLGSLGSSSIGPNNNIGGQPIGGSAIGGGGNSVIGGSSILSQPLMSSFGETKTGSSNGLLGNNTSDFNSFGGGGLWDQPKQNMDNRQNTQLHQNNNNAIGGTMLSAAAPKQDGVSGSSALASMLGIELPTGVGSLRETLWASSTPLKNPSSETKTNAPTPIGAGIKKSSDGIIIGGRSSMSSAGGVPIGGYGSSVGPANNGNKNDIALLQSLLPGVHITSGNYQQGAPNAMPTGNPFGGPDSWGGLGGGVSQQQNQNIQSQKPIGELSNQFQDSWNGYPSAPGPKNDGRNQQRQPNIW</sequence>
<feature type="region of interest" description="Disordered" evidence="11">
    <location>
        <begin position="588"/>
        <end position="611"/>
    </location>
</feature>
<dbReference type="GO" id="GO:0004842">
    <property type="term" value="F:ubiquitin-protein transferase activity"/>
    <property type="evidence" value="ECO:0007669"/>
    <property type="project" value="InterPro"/>
</dbReference>
<feature type="compositionally biased region" description="Polar residues" evidence="11">
    <location>
        <begin position="873"/>
        <end position="883"/>
    </location>
</feature>
<dbReference type="InterPro" id="IPR035979">
    <property type="entry name" value="RBD_domain_sf"/>
</dbReference>
<accession>A0AAD3CMD3</accession>
<dbReference type="Pfam" id="PF14570">
    <property type="entry name" value="zf-RING_4"/>
    <property type="match status" value="1"/>
</dbReference>
<dbReference type="GO" id="GO:0005634">
    <property type="term" value="C:nucleus"/>
    <property type="evidence" value="ECO:0007669"/>
    <property type="project" value="UniProtKB-SubCell"/>
</dbReference>
<evidence type="ECO:0000256" key="9">
    <source>
        <dbReference type="PROSITE-ProRule" id="PRU00176"/>
    </source>
</evidence>
<evidence type="ECO:0000259" key="13">
    <source>
        <dbReference type="PROSITE" id="PS50102"/>
    </source>
</evidence>
<proteinExistence type="predicted"/>
<keyword evidence="3 8" id="KW-0863">Zinc-finger</keyword>
<evidence type="ECO:0000256" key="6">
    <source>
        <dbReference type="ARBA" id="ARBA00023054"/>
    </source>
</evidence>
<feature type="region of interest" description="Disordered" evidence="11">
    <location>
        <begin position="829"/>
        <end position="904"/>
    </location>
</feature>
<evidence type="ECO:0000313" key="14">
    <source>
        <dbReference type="EMBL" id="GFH47541.1"/>
    </source>
</evidence>
<dbReference type="CDD" id="cd12438">
    <property type="entry name" value="RRM_CNOT4"/>
    <property type="match status" value="1"/>
</dbReference>
<name>A0AAD3CMD3_9STRA</name>
<feature type="region of interest" description="Disordered" evidence="11">
    <location>
        <begin position="749"/>
        <end position="784"/>
    </location>
</feature>
<keyword evidence="5 9" id="KW-0694">RNA-binding</keyword>
<evidence type="ECO:0000256" key="8">
    <source>
        <dbReference type="PROSITE-ProRule" id="PRU00175"/>
    </source>
</evidence>
<feature type="compositionally biased region" description="Low complexity" evidence="11">
    <location>
        <begin position="465"/>
        <end position="484"/>
    </location>
</feature>
<keyword evidence="2" id="KW-0479">Metal-binding</keyword>
<dbReference type="FunFam" id="3.30.40.10:FF:000006">
    <property type="entry name" value="CCR4-NOT transcription complex subunit 4"/>
    <property type="match status" value="1"/>
</dbReference>
<evidence type="ECO:0000256" key="2">
    <source>
        <dbReference type="ARBA" id="ARBA00022723"/>
    </source>
</evidence>
<feature type="compositionally biased region" description="Polar residues" evidence="11">
    <location>
        <begin position="749"/>
        <end position="764"/>
    </location>
</feature>
<dbReference type="Pfam" id="PF00076">
    <property type="entry name" value="RRM_1"/>
    <property type="match status" value="1"/>
</dbReference>
<keyword evidence="15" id="KW-1185">Reference proteome</keyword>
<feature type="region of interest" description="Disordered" evidence="11">
    <location>
        <begin position="281"/>
        <end position="346"/>
    </location>
</feature>
<dbReference type="InterPro" id="IPR000504">
    <property type="entry name" value="RRM_dom"/>
</dbReference>
<dbReference type="PROSITE" id="PS50089">
    <property type="entry name" value="ZF_RING_2"/>
    <property type="match status" value="1"/>
</dbReference>
<dbReference type="Gene3D" id="3.30.40.10">
    <property type="entry name" value="Zinc/RING finger domain, C3HC4 (zinc finger)"/>
    <property type="match status" value="1"/>
</dbReference>
<feature type="compositionally biased region" description="Pro residues" evidence="11">
    <location>
        <begin position="439"/>
        <end position="451"/>
    </location>
</feature>
<dbReference type="AlphaFoldDB" id="A0AAD3CMD3"/>
<dbReference type="Proteomes" id="UP001054902">
    <property type="component" value="Unassembled WGS sequence"/>
</dbReference>
<dbReference type="GO" id="GO:0016567">
    <property type="term" value="P:protein ubiquitination"/>
    <property type="evidence" value="ECO:0007669"/>
    <property type="project" value="TreeGrafter"/>
</dbReference>
<evidence type="ECO:0000256" key="11">
    <source>
        <dbReference type="SAM" id="MobiDB-lite"/>
    </source>
</evidence>
<evidence type="ECO:0000256" key="1">
    <source>
        <dbReference type="ARBA" id="ARBA00004123"/>
    </source>
</evidence>
<dbReference type="InterPro" id="IPR013083">
    <property type="entry name" value="Znf_RING/FYVE/PHD"/>
</dbReference>
<dbReference type="InterPro" id="IPR039515">
    <property type="entry name" value="NOT4_mRING-HC-C4C4"/>
</dbReference>
<organism evidence="14 15">
    <name type="scientific">Chaetoceros tenuissimus</name>
    <dbReference type="NCBI Taxonomy" id="426638"/>
    <lineage>
        <taxon>Eukaryota</taxon>
        <taxon>Sar</taxon>
        <taxon>Stramenopiles</taxon>
        <taxon>Ochrophyta</taxon>
        <taxon>Bacillariophyta</taxon>
        <taxon>Coscinodiscophyceae</taxon>
        <taxon>Chaetocerotophycidae</taxon>
        <taxon>Chaetocerotales</taxon>
        <taxon>Chaetocerotaceae</taxon>
        <taxon>Chaetoceros</taxon>
    </lineage>
</organism>
<comment type="caution">
    <text evidence="14">The sequence shown here is derived from an EMBL/GenBank/DDBJ whole genome shotgun (WGS) entry which is preliminary data.</text>
</comment>
<keyword evidence="4" id="KW-0862">Zinc</keyword>
<dbReference type="GO" id="GO:0030014">
    <property type="term" value="C:CCR4-NOT complex"/>
    <property type="evidence" value="ECO:0007669"/>
    <property type="project" value="InterPro"/>
</dbReference>
<feature type="compositionally biased region" description="Low complexity" evidence="11">
    <location>
        <begin position="767"/>
        <end position="784"/>
    </location>
</feature>
<gene>
    <name evidence="14" type="ORF">CTEN210_04016</name>
</gene>
<dbReference type="PANTHER" id="PTHR12603:SF0">
    <property type="entry name" value="CCR4-NOT TRANSCRIPTION COMPLEX SUBUNIT 4"/>
    <property type="match status" value="1"/>
</dbReference>
<keyword evidence="6 10" id="KW-0175">Coiled coil</keyword>
<dbReference type="InterPro" id="IPR001841">
    <property type="entry name" value="Znf_RING"/>
</dbReference>
<evidence type="ECO:0000256" key="3">
    <source>
        <dbReference type="ARBA" id="ARBA00022771"/>
    </source>
</evidence>
<evidence type="ECO:0000259" key="12">
    <source>
        <dbReference type="PROSITE" id="PS50089"/>
    </source>
</evidence>
<comment type="subcellular location">
    <subcellularLocation>
        <location evidence="1">Nucleus</location>
    </subcellularLocation>
</comment>
<feature type="compositionally biased region" description="Low complexity" evidence="11">
    <location>
        <begin position="590"/>
        <end position="611"/>
    </location>
</feature>
<dbReference type="GO" id="GO:0003723">
    <property type="term" value="F:RNA binding"/>
    <property type="evidence" value="ECO:0007669"/>
    <property type="project" value="UniProtKB-UniRule"/>
</dbReference>
<feature type="compositionally biased region" description="Polar residues" evidence="11">
    <location>
        <begin position="372"/>
        <end position="388"/>
    </location>
</feature>
<feature type="compositionally biased region" description="Low complexity" evidence="11">
    <location>
        <begin position="857"/>
        <end position="867"/>
    </location>
</feature>
<feature type="region of interest" description="Disordered" evidence="11">
    <location>
        <begin position="362"/>
        <end position="552"/>
    </location>
</feature>
<dbReference type="GO" id="GO:0008270">
    <property type="term" value="F:zinc ion binding"/>
    <property type="evidence" value="ECO:0007669"/>
    <property type="project" value="UniProtKB-KW"/>
</dbReference>
<evidence type="ECO:0000256" key="4">
    <source>
        <dbReference type="ARBA" id="ARBA00022833"/>
    </source>
</evidence>
<dbReference type="PANTHER" id="PTHR12603">
    <property type="entry name" value="CCR4-NOT TRANSCRIPTION COMPLEX RELATED"/>
    <property type="match status" value="1"/>
</dbReference>
<feature type="compositionally biased region" description="Polar residues" evidence="11">
    <location>
        <begin position="530"/>
        <end position="551"/>
    </location>
</feature>
<feature type="compositionally biased region" description="Polar residues" evidence="11">
    <location>
        <begin position="501"/>
        <end position="522"/>
    </location>
</feature>
<dbReference type="InterPro" id="IPR034261">
    <property type="entry name" value="CNOT4_RRM"/>
</dbReference>
<dbReference type="InterPro" id="IPR003954">
    <property type="entry name" value="RRM_euk-type"/>
</dbReference>
<evidence type="ECO:0000256" key="5">
    <source>
        <dbReference type="ARBA" id="ARBA00022884"/>
    </source>
</evidence>
<dbReference type="PROSITE" id="PS50102">
    <property type="entry name" value="RRM"/>
    <property type="match status" value="1"/>
</dbReference>
<evidence type="ECO:0000256" key="10">
    <source>
        <dbReference type="SAM" id="Coils"/>
    </source>
</evidence>
<protein>
    <submittedName>
        <fullName evidence="14">CCR4-NOT transcription complex subunit 4</fullName>
    </submittedName>
</protein>
<feature type="compositionally biased region" description="Polar residues" evidence="11">
    <location>
        <begin position="895"/>
        <end position="904"/>
    </location>
</feature>
<keyword evidence="7" id="KW-0539">Nucleus</keyword>
<dbReference type="InterPro" id="IPR012677">
    <property type="entry name" value="Nucleotide-bd_a/b_plait_sf"/>
</dbReference>
<dbReference type="CDD" id="cd16618">
    <property type="entry name" value="mRING-HC-C4C4_CNOT4"/>
    <property type="match status" value="1"/>
</dbReference>
<evidence type="ECO:0000313" key="15">
    <source>
        <dbReference type="Proteomes" id="UP001054902"/>
    </source>
</evidence>
<dbReference type="SMART" id="SM00361">
    <property type="entry name" value="RRM_1"/>
    <property type="match status" value="1"/>
</dbReference>
<feature type="domain" description="RRM" evidence="13">
    <location>
        <begin position="145"/>
        <end position="230"/>
    </location>
</feature>
<feature type="coiled-coil region" evidence="10">
    <location>
        <begin position="69"/>
        <end position="96"/>
    </location>
</feature>
<evidence type="ECO:0000256" key="7">
    <source>
        <dbReference type="ARBA" id="ARBA00023242"/>
    </source>
</evidence>
<dbReference type="SUPFAM" id="SSF54928">
    <property type="entry name" value="RNA-binding domain, RBD"/>
    <property type="match status" value="1"/>
</dbReference>
<dbReference type="EMBL" id="BLLK01000023">
    <property type="protein sequence ID" value="GFH47541.1"/>
    <property type="molecule type" value="Genomic_DNA"/>
</dbReference>